<dbReference type="STRING" id="157652.A0A371HJL9"/>
<sequence length="278" mass="31905">MEGSNGRIVEHYREKPHMEASHITSQQKVKPTREVAKYKARLVAKGFLQKVGLDYNEVFALVAKIETIRLVVVTIIFRGWSLHQLYVKSSFLDGPLKEKVYMCQPPSFEVCTTEYGVYVSVVAGDLMIVCLYVDDLLVTRSNAIDIDEFKRRIMLEFEMIDLGLLSYFLGMGFVTMMRYEIDILKRFNMLDCNSVQTPIDCGTKLEKEGCDKSIDATLNKLDIAYGVGLISRFMNHLKLPHLLVAKRMLRYLKGTLDYDCCSQNIVEMFIMKYLAIVT</sequence>
<feature type="domain" description="Reverse transcriptase Ty1/copia-type" evidence="2">
    <location>
        <begin position="32"/>
        <end position="110"/>
    </location>
</feature>
<evidence type="ECO:0000313" key="3">
    <source>
        <dbReference type="EMBL" id="RDY02993.1"/>
    </source>
</evidence>
<dbReference type="AlphaFoldDB" id="A0A371HJL9"/>
<organism evidence="3 4">
    <name type="scientific">Mucuna pruriens</name>
    <name type="common">Velvet bean</name>
    <name type="synonym">Dolichos pruriens</name>
    <dbReference type="NCBI Taxonomy" id="157652"/>
    <lineage>
        <taxon>Eukaryota</taxon>
        <taxon>Viridiplantae</taxon>
        <taxon>Streptophyta</taxon>
        <taxon>Embryophyta</taxon>
        <taxon>Tracheophyta</taxon>
        <taxon>Spermatophyta</taxon>
        <taxon>Magnoliopsida</taxon>
        <taxon>eudicotyledons</taxon>
        <taxon>Gunneridae</taxon>
        <taxon>Pentapetalae</taxon>
        <taxon>rosids</taxon>
        <taxon>fabids</taxon>
        <taxon>Fabales</taxon>
        <taxon>Fabaceae</taxon>
        <taxon>Papilionoideae</taxon>
        <taxon>50 kb inversion clade</taxon>
        <taxon>NPAAA clade</taxon>
        <taxon>indigoferoid/millettioid clade</taxon>
        <taxon>Phaseoleae</taxon>
        <taxon>Mucuna</taxon>
    </lineage>
</organism>
<dbReference type="InterPro" id="IPR043502">
    <property type="entry name" value="DNA/RNA_pol_sf"/>
</dbReference>
<reference evidence="3" key="1">
    <citation type="submission" date="2018-05" db="EMBL/GenBank/DDBJ databases">
        <title>Draft genome of Mucuna pruriens seed.</title>
        <authorList>
            <person name="Nnadi N.E."/>
            <person name="Vos R."/>
            <person name="Hasami M.H."/>
            <person name="Devisetty U.K."/>
            <person name="Aguiy J.C."/>
        </authorList>
    </citation>
    <scope>NUCLEOTIDE SEQUENCE [LARGE SCALE GENOMIC DNA]</scope>
    <source>
        <strain evidence="3">JCA_2017</strain>
    </source>
</reference>
<evidence type="ECO:0000256" key="1">
    <source>
        <dbReference type="SAM" id="Phobius"/>
    </source>
</evidence>
<evidence type="ECO:0000313" key="4">
    <source>
        <dbReference type="Proteomes" id="UP000257109"/>
    </source>
</evidence>
<keyword evidence="1" id="KW-1133">Transmembrane helix</keyword>
<protein>
    <submittedName>
        <fullName evidence="3">Copia protein</fullName>
    </submittedName>
</protein>
<feature type="non-terminal residue" evidence="3">
    <location>
        <position position="1"/>
    </location>
</feature>
<dbReference type="Pfam" id="PF07727">
    <property type="entry name" value="RVT_2"/>
    <property type="match status" value="1"/>
</dbReference>
<dbReference type="InterPro" id="IPR013103">
    <property type="entry name" value="RVT_2"/>
</dbReference>
<name>A0A371HJL9_MUCPR</name>
<comment type="caution">
    <text evidence="3">The sequence shown here is derived from an EMBL/GenBank/DDBJ whole genome shotgun (WGS) entry which is preliminary data.</text>
</comment>
<keyword evidence="4" id="KW-1185">Reference proteome</keyword>
<dbReference type="PANTHER" id="PTHR11439">
    <property type="entry name" value="GAG-POL-RELATED RETROTRANSPOSON"/>
    <property type="match status" value="1"/>
</dbReference>
<evidence type="ECO:0000259" key="2">
    <source>
        <dbReference type="Pfam" id="PF07727"/>
    </source>
</evidence>
<dbReference type="PANTHER" id="PTHR11439:SF463">
    <property type="entry name" value="REVERSE TRANSCRIPTASE TY1_COPIA-TYPE DOMAIN-CONTAINING PROTEIN"/>
    <property type="match status" value="1"/>
</dbReference>
<keyword evidence="1" id="KW-0472">Membrane</keyword>
<feature type="transmembrane region" description="Helical" evidence="1">
    <location>
        <begin position="159"/>
        <end position="179"/>
    </location>
</feature>
<keyword evidence="1" id="KW-0812">Transmembrane</keyword>
<gene>
    <name evidence="3" type="primary">GIP</name>
    <name evidence="3" type="ORF">CR513_13472</name>
</gene>
<dbReference type="SUPFAM" id="SSF56672">
    <property type="entry name" value="DNA/RNA polymerases"/>
    <property type="match status" value="1"/>
</dbReference>
<proteinExistence type="predicted"/>
<accession>A0A371HJL9</accession>
<dbReference type="OrthoDB" id="8056975at2759"/>
<dbReference type="Proteomes" id="UP000257109">
    <property type="component" value="Unassembled WGS sequence"/>
</dbReference>
<dbReference type="EMBL" id="QJKJ01002412">
    <property type="protein sequence ID" value="RDY02993.1"/>
    <property type="molecule type" value="Genomic_DNA"/>
</dbReference>